<keyword evidence="3" id="KW-1185">Reference proteome</keyword>
<proteinExistence type="predicted"/>
<evidence type="ECO:0000313" key="2">
    <source>
        <dbReference type="EMBL" id="KAG1798857.1"/>
    </source>
</evidence>
<comment type="caution">
    <text evidence="2">The sequence shown here is derived from an EMBL/GenBank/DDBJ whole genome shotgun (WGS) entry which is preliminary data.</text>
</comment>
<dbReference type="EMBL" id="JABBWE010000012">
    <property type="protein sequence ID" value="KAG1798857.1"/>
    <property type="molecule type" value="Genomic_DNA"/>
</dbReference>
<accession>A0A9P7DMW7</accession>
<dbReference type="Proteomes" id="UP000719766">
    <property type="component" value="Unassembled WGS sequence"/>
</dbReference>
<dbReference type="GeneID" id="64591229"/>
<dbReference type="RefSeq" id="XP_041163398.1">
    <property type="nucleotide sequence ID" value="XM_041297465.1"/>
</dbReference>
<reference evidence="2" key="1">
    <citation type="journal article" date="2020" name="New Phytol.">
        <title>Comparative genomics reveals dynamic genome evolution in host specialist ectomycorrhizal fungi.</title>
        <authorList>
            <person name="Lofgren L.A."/>
            <person name="Nguyen N.H."/>
            <person name="Vilgalys R."/>
            <person name="Ruytinx J."/>
            <person name="Liao H.L."/>
            <person name="Branco S."/>
            <person name="Kuo A."/>
            <person name="LaButti K."/>
            <person name="Lipzen A."/>
            <person name="Andreopoulos W."/>
            <person name="Pangilinan J."/>
            <person name="Riley R."/>
            <person name="Hundley H."/>
            <person name="Na H."/>
            <person name="Barry K."/>
            <person name="Grigoriev I.V."/>
            <person name="Stajich J.E."/>
            <person name="Kennedy P.G."/>
        </authorList>
    </citation>
    <scope>NUCLEOTIDE SEQUENCE</scope>
    <source>
        <strain evidence="2">S12</strain>
    </source>
</reference>
<gene>
    <name evidence="2" type="ORF">HD556DRAFT_1231844</name>
</gene>
<feature type="region of interest" description="Disordered" evidence="1">
    <location>
        <begin position="50"/>
        <end position="73"/>
    </location>
</feature>
<evidence type="ECO:0000313" key="3">
    <source>
        <dbReference type="Proteomes" id="UP000719766"/>
    </source>
</evidence>
<protein>
    <submittedName>
        <fullName evidence="2">Uncharacterized protein</fullName>
    </submittedName>
</protein>
<feature type="non-terminal residue" evidence="2">
    <location>
        <position position="1"/>
    </location>
</feature>
<evidence type="ECO:0000256" key="1">
    <source>
        <dbReference type="SAM" id="MobiDB-lite"/>
    </source>
</evidence>
<name>A0A9P7DMW7_9AGAM</name>
<organism evidence="2 3">
    <name type="scientific">Suillus plorans</name>
    <dbReference type="NCBI Taxonomy" id="116603"/>
    <lineage>
        <taxon>Eukaryota</taxon>
        <taxon>Fungi</taxon>
        <taxon>Dikarya</taxon>
        <taxon>Basidiomycota</taxon>
        <taxon>Agaricomycotina</taxon>
        <taxon>Agaricomycetes</taxon>
        <taxon>Agaricomycetidae</taxon>
        <taxon>Boletales</taxon>
        <taxon>Suillineae</taxon>
        <taxon>Suillaceae</taxon>
        <taxon>Suillus</taxon>
    </lineage>
</organism>
<sequence length="169" mass="19371">QLTNENINGAQAIIVLRNIWQADNIAAKAQWRAQVEEDRERCEHVQRLNKEEQERQKQDHCDEDEAAQKEDRKKNKFKYTVIPDLDVPTKPVIIPSSYVIRKLDKGDYVELWYFTNTGLDEAKLKSSIDEDAMVMVTLAGGETAWVSAASMQNAGAVIDDRHLTFEDFC</sequence>
<dbReference type="OrthoDB" id="2672960at2759"/>
<dbReference type="AlphaFoldDB" id="A0A9P7DMW7"/>